<dbReference type="InterPro" id="IPR050109">
    <property type="entry name" value="HTH-type_TetR-like_transc_reg"/>
</dbReference>
<evidence type="ECO:0000313" key="5">
    <source>
        <dbReference type="Proteomes" id="UP000244893"/>
    </source>
</evidence>
<dbReference type="InterPro" id="IPR009057">
    <property type="entry name" value="Homeodomain-like_sf"/>
</dbReference>
<proteinExistence type="predicted"/>
<dbReference type="Proteomes" id="UP000244893">
    <property type="component" value="Unassembled WGS sequence"/>
</dbReference>
<feature type="DNA-binding region" description="H-T-H motif" evidence="2">
    <location>
        <begin position="37"/>
        <end position="56"/>
    </location>
</feature>
<organism evidence="4 5">
    <name type="scientific">Amnibacterium flavum</name>
    <dbReference type="NCBI Taxonomy" id="2173173"/>
    <lineage>
        <taxon>Bacteria</taxon>
        <taxon>Bacillati</taxon>
        <taxon>Actinomycetota</taxon>
        <taxon>Actinomycetes</taxon>
        <taxon>Micrococcales</taxon>
        <taxon>Microbacteriaceae</taxon>
        <taxon>Amnibacterium</taxon>
    </lineage>
</organism>
<reference evidence="4 5" key="1">
    <citation type="submission" date="2018-05" db="EMBL/GenBank/DDBJ databases">
        <title>Amnibacterium sp. M8JJ-5, whole genome shotgun sequence.</title>
        <authorList>
            <person name="Tuo L."/>
        </authorList>
    </citation>
    <scope>NUCLEOTIDE SEQUENCE [LARGE SCALE GENOMIC DNA]</scope>
    <source>
        <strain evidence="4 5">M8JJ-5</strain>
    </source>
</reference>
<gene>
    <name evidence="4" type="ORF">DDQ50_02410</name>
</gene>
<name>A0A2V1HWA2_9MICO</name>
<evidence type="ECO:0000256" key="1">
    <source>
        <dbReference type="ARBA" id="ARBA00023125"/>
    </source>
</evidence>
<sequence length="201" mass="21562">MSQTLPPQPRMSSADRRESILRAATAVFGAKGYAGATTDDVAKAAEVSQPYVVRLFGSKQQLFLAVLERAVARLSSGFRAAIAGPDEARADRMGRAYIELVAERGLLQVISSAFLLGGDPVIGPVARRLFSGVWQLLREEAGFGPDEARDFMANGMLINTIVGLRMMNDEGDPSADELFAVCLPESADLLISSIPGTDDDW</sequence>
<evidence type="ECO:0000259" key="3">
    <source>
        <dbReference type="PROSITE" id="PS50977"/>
    </source>
</evidence>
<keyword evidence="1 2" id="KW-0238">DNA-binding</keyword>
<dbReference type="InterPro" id="IPR001647">
    <property type="entry name" value="HTH_TetR"/>
</dbReference>
<evidence type="ECO:0000313" key="4">
    <source>
        <dbReference type="EMBL" id="PVZ95390.1"/>
    </source>
</evidence>
<dbReference type="EMBL" id="QEOP01000001">
    <property type="protein sequence ID" value="PVZ95390.1"/>
    <property type="molecule type" value="Genomic_DNA"/>
</dbReference>
<dbReference type="PANTHER" id="PTHR30055">
    <property type="entry name" value="HTH-TYPE TRANSCRIPTIONAL REGULATOR RUTR"/>
    <property type="match status" value="1"/>
</dbReference>
<dbReference type="AlphaFoldDB" id="A0A2V1HWA2"/>
<dbReference type="SUPFAM" id="SSF46689">
    <property type="entry name" value="Homeodomain-like"/>
    <property type="match status" value="1"/>
</dbReference>
<dbReference type="GO" id="GO:0003700">
    <property type="term" value="F:DNA-binding transcription factor activity"/>
    <property type="evidence" value="ECO:0007669"/>
    <property type="project" value="TreeGrafter"/>
</dbReference>
<dbReference type="PRINTS" id="PR00455">
    <property type="entry name" value="HTHTETR"/>
</dbReference>
<dbReference type="RefSeq" id="WP_116755125.1">
    <property type="nucleotide sequence ID" value="NZ_JBHUEX010000001.1"/>
</dbReference>
<evidence type="ECO:0000256" key="2">
    <source>
        <dbReference type="PROSITE-ProRule" id="PRU00335"/>
    </source>
</evidence>
<keyword evidence="5" id="KW-1185">Reference proteome</keyword>
<dbReference type="PANTHER" id="PTHR30055:SF146">
    <property type="entry name" value="HTH-TYPE TRANSCRIPTIONAL DUAL REGULATOR CECR"/>
    <property type="match status" value="1"/>
</dbReference>
<dbReference type="Pfam" id="PF00440">
    <property type="entry name" value="TetR_N"/>
    <property type="match status" value="1"/>
</dbReference>
<dbReference type="PROSITE" id="PS50977">
    <property type="entry name" value="HTH_TETR_2"/>
    <property type="match status" value="1"/>
</dbReference>
<dbReference type="Gene3D" id="1.10.357.10">
    <property type="entry name" value="Tetracycline Repressor, domain 2"/>
    <property type="match status" value="1"/>
</dbReference>
<dbReference type="GO" id="GO:0000976">
    <property type="term" value="F:transcription cis-regulatory region binding"/>
    <property type="evidence" value="ECO:0007669"/>
    <property type="project" value="TreeGrafter"/>
</dbReference>
<protein>
    <submittedName>
        <fullName evidence="4">TetR/AcrR family transcriptional regulator</fullName>
    </submittedName>
</protein>
<dbReference type="OrthoDB" id="3691941at2"/>
<comment type="caution">
    <text evidence="4">The sequence shown here is derived from an EMBL/GenBank/DDBJ whole genome shotgun (WGS) entry which is preliminary data.</text>
</comment>
<accession>A0A2V1HWA2</accession>
<feature type="domain" description="HTH tetR-type" evidence="3">
    <location>
        <begin position="14"/>
        <end position="74"/>
    </location>
</feature>